<accession>A0AAQ3JP77</accession>
<organism evidence="1 2">
    <name type="scientific">Canna indica</name>
    <name type="common">Indian-shot</name>
    <dbReference type="NCBI Taxonomy" id="4628"/>
    <lineage>
        <taxon>Eukaryota</taxon>
        <taxon>Viridiplantae</taxon>
        <taxon>Streptophyta</taxon>
        <taxon>Embryophyta</taxon>
        <taxon>Tracheophyta</taxon>
        <taxon>Spermatophyta</taxon>
        <taxon>Magnoliopsida</taxon>
        <taxon>Liliopsida</taxon>
        <taxon>Zingiberales</taxon>
        <taxon>Cannaceae</taxon>
        <taxon>Canna</taxon>
    </lineage>
</organism>
<protein>
    <submittedName>
        <fullName evidence="1">Uncharacterized protein</fullName>
    </submittedName>
</protein>
<dbReference type="EMBL" id="CP136890">
    <property type="protein sequence ID" value="WOK93618.1"/>
    <property type="molecule type" value="Genomic_DNA"/>
</dbReference>
<dbReference type="PANTHER" id="PTHR46043:SF2">
    <property type="entry name" value="ARM REPEAT SUPERFAMILY PROTEIN"/>
    <property type="match status" value="1"/>
</dbReference>
<dbReference type="Proteomes" id="UP001327560">
    <property type="component" value="Chromosome 1"/>
</dbReference>
<evidence type="ECO:0000313" key="1">
    <source>
        <dbReference type="EMBL" id="WOK93618.1"/>
    </source>
</evidence>
<dbReference type="PANTHER" id="PTHR46043">
    <property type="entry name" value="ARM REPEAT SUPERFAMILY PROTEIN"/>
    <property type="match status" value="1"/>
</dbReference>
<dbReference type="InterPro" id="IPR011989">
    <property type="entry name" value="ARM-like"/>
</dbReference>
<dbReference type="Gene3D" id="1.25.10.10">
    <property type="entry name" value="Leucine-rich Repeat Variant"/>
    <property type="match status" value="1"/>
</dbReference>
<evidence type="ECO:0000313" key="2">
    <source>
        <dbReference type="Proteomes" id="UP001327560"/>
    </source>
</evidence>
<sequence length="79" mass="7883">MVSLLASASNASRRAIFDEGTLGPLLHLLDSGSLVLKERVAAAIQAMIADPACAWALSAYGGVSILIAASCPSSGSPAV</sequence>
<dbReference type="AlphaFoldDB" id="A0AAQ3JP77"/>
<proteinExistence type="predicted"/>
<dbReference type="SUPFAM" id="SSF48371">
    <property type="entry name" value="ARM repeat"/>
    <property type="match status" value="1"/>
</dbReference>
<gene>
    <name evidence="1" type="ORF">Cni_G02318</name>
</gene>
<dbReference type="InterPro" id="IPR016024">
    <property type="entry name" value="ARM-type_fold"/>
</dbReference>
<reference evidence="1 2" key="1">
    <citation type="submission" date="2023-10" db="EMBL/GenBank/DDBJ databases">
        <title>Chromosome-scale genome assembly provides insights into flower coloration mechanisms of Canna indica.</title>
        <authorList>
            <person name="Li C."/>
        </authorList>
    </citation>
    <scope>NUCLEOTIDE SEQUENCE [LARGE SCALE GENOMIC DNA]</scope>
    <source>
        <tissue evidence="1">Flower</tissue>
    </source>
</reference>
<name>A0AAQ3JP77_9LILI</name>
<keyword evidence="2" id="KW-1185">Reference proteome</keyword>